<dbReference type="InterPro" id="IPR027417">
    <property type="entry name" value="P-loop_NTPase"/>
</dbReference>
<reference evidence="2 3" key="1">
    <citation type="submission" date="2019-03" db="EMBL/GenBank/DDBJ databases">
        <title>Genomic Encyclopedia of Archaeal and Bacterial Type Strains, Phase II (KMG-II): from individual species to whole genera.</title>
        <authorList>
            <person name="Goeker M."/>
        </authorList>
    </citation>
    <scope>NUCLEOTIDE SEQUENCE [LARGE SCALE GENOMIC DNA]</scope>
    <source>
        <strain evidence="2 3">DSM 21537</strain>
    </source>
</reference>
<keyword evidence="3" id="KW-1185">Reference proteome</keyword>
<dbReference type="InterPro" id="IPR006935">
    <property type="entry name" value="Helicase/UvrB_N"/>
</dbReference>
<dbReference type="RefSeq" id="WP_004787783.1">
    <property type="nucleotide sequence ID" value="NZ_SORO01000006.1"/>
</dbReference>
<dbReference type="STRING" id="1193051.LEP1GSC017_0037"/>
<proteinExistence type="predicted"/>
<dbReference type="GO" id="GO:0016787">
    <property type="term" value="F:hydrolase activity"/>
    <property type="evidence" value="ECO:0007669"/>
    <property type="project" value="InterPro"/>
</dbReference>
<comment type="caution">
    <text evidence="2">The sequence shown here is derived from an EMBL/GenBank/DDBJ whole genome shotgun (WGS) entry which is preliminary data.</text>
</comment>
<name>A0A4R8MNR1_LEPME</name>
<protein>
    <submittedName>
        <fullName evidence="2">Type III restriction/modification enzyme restriction subunit</fullName>
    </submittedName>
</protein>
<gene>
    <name evidence="2" type="ORF">CLV96_3913</name>
</gene>
<sequence length="1080" mass="125075">MPAPRKKTTPAKTMRTRRAPSRIPFSYKLALNRFILSLFSVDKFEDLVFHLRDESLEGLDENNIHKFCHALITHFPDLNELTPEVLLRYDQNIVKHTLRLNERRIIHGERAIQWKYFQYISLLFTEIYLDRYFADASLLRDGISEFIHLINENLEESDHIQGFNNRDDATEDLNKLSFWIATGGGKTLLMHANIYQYKHYLELYRKSRELNRIILLTPNEGLSQQHLREFNLSGIDATIFEKESGELFSGHSVEIIEITKLKDEAGDKTVSVDAFEDNNLILIDEGHRGVSTGEQGAWMRYRNALCEKGFSFEYSATFSQAVKGNPFLTGLYSRCILVDYSYRFFYNDGFGKDYQILNLDVQTQDHHLEIYLTACLLAFYQQQKLFLSNENLFRTFLIEKPLWVFVGSKVTATLANTDASDIIQILKFLANFIANRQASIFQINNVLNQGLTTANGINLFSNRFPFLINSKVQSSEIFDDILDTLFHAPGGGQLYVENLKGAQGEIALRIGADNEPFGVINVGDDAKLVKLCSENGIETGDLEFSGSLFHDINKLDSKVNLLIGSKKFTEGWSSWRVSTLGLMNIGRSEGSQIIQLFGRGVRLKGYNYMLKRSSRSSLLNGINRPQHIQLLETLSIFGIKADYMAQFREFLEEEGLPADENQVDFLLPVIRNLGIQKLRMIRLKKEIKGIQTEFGEAFRRLAPIPTLNLPSEYLKKNKVVINWYPKIEAIRSKGIRKEDSNIITNIAWFQAKHIAFLDLDKLYFELERFKAERGWYNYNLTKDIISKLLVDQTWYEILIPSSELEISNFQKVFQWQEIALALLKKYLERYYSFCKRDWEMPYLEYIDLDSNDPNLLIDKSGQETGYLIRIENSQEEIIVKLQELKEIIESGSLREWDFRGMKAIWYGKHLYQPLLHLDNGIVDVSPTALNKGEKNFIEDLKIFHDNHPSFLKDKELYLLRNLSKGKGVGFFEAGNFHPDFILWLLVDRRQYVTFLDPKGIRNIGLNDPKIQFFQTVKEIEDRLGNEDVFLNSFIISGTPSNEMVRLWGVPKEKILSCNVVFQEEDKDHYIGSIFETILKR</sequence>
<dbReference type="EMBL" id="SORO01000006">
    <property type="protein sequence ID" value="TDY66534.1"/>
    <property type="molecule type" value="Genomic_DNA"/>
</dbReference>
<evidence type="ECO:0000313" key="2">
    <source>
        <dbReference type="EMBL" id="TDY66534.1"/>
    </source>
</evidence>
<evidence type="ECO:0000259" key="1">
    <source>
        <dbReference type="Pfam" id="PF04851"/>
    </source>
</evidence>
<dbReference type="Pfam" id="PF04851">
    <property type="entry name" value="ResIII"/>
    <property type="match status" value="1"/>
</dbReference>
<dbReference type="GO" id="GO:0003677">
    <property type="term" value="F:DNA binding"/>
    <property type="evidence" value="ECO:0007669"/>
    <property type="project" value="InterPro"/>
</dbReference>
<feature type="domain" description="Helicase/UvrB N-terminal" evidence="1">
    <location>
        <begin position="171"/>
        <end position="318"/>
    </location>
</feature>
<dbReference type="AlphaFoldDB" id="A0A4R8MNR1"/>
<dbReference type="Proteomes" id="UP000294684">
    <property type="component" value="Unassembled WGS sequence"/>
</dbReference>
<dbReference type="GO" id="GO:0005524">
    <property type="term" value="F:ATP binding"/>
    <property type="evidence" value="ECO:0007669"/>
    <property type="project" value="InterPro"/>
</dbReference>
<dbReference type="Gene3D" id="3.40.50.300">
    <property type="entry name" value="P-loop containing nucleotide triphosphate hydrolases"/>
    <property type="match status" value="1"/>
</dbReference>
<dbReference type="SUPFAM" id="SSF52540">
    <property type="entry name" value="P-loop containing nucleoside triphosphate hydrolases"/>
    <property type="match status" value="1"/>
</dbReference>
<organism evidence="2 3">
    <name type="scientific">Leptospira meyeri</name>
    <dbReference type="NCBI Taxonomy" id="29508"/>
    <lineage>
        <taxon>Bacteria</taxon>
        <taxon>Pseudomonadati</taxon>
        <taxon>Spirochaetota</taxon>
        <taxon>Spirochaetia</taxon>
        <taxon>Leptospirales</taxon>
        <taxon>Leptospiraceae</taxon>
        <taxon>Leptospira</taxon>
    </lineage>
</organism>
<dbReference type="GeneID" id="79829162"/>
<dbReference type="OrthoDB" id="9804145at2"/>
<accession>A0A4R8MNR1</accession>
<evidence type="ECO:0000313" key="3">
    <source>
        <dbReference type="Proteomes" id="UP000294684"/>
    </source>
</evidence>